<protein>
    <recommendedName>
        <fullName evidence="3">SGNH hydrolase-type esterase domain-containing protein</fullName>
    </recommendedName>
</protein>
<name>A0AAN6GYM1_9PEZI</name>
<dbReference type="SUPFAM" id="SSF52266">
    <property type="entry name" value="SGNH hydrolase"/>
    <property type="match status" value="1"/>
</dbReference>
<evidence type="ECO:0000313" key="1">
    <source>
        <dbReference type="EMBL" id="KAK0950635.1"/>
    </source>
</evidence>
<comment type="caution">
    <text evidence="1">The sequence shown here is derived from an EMBL/GenBank/DDBJ whole genome shotgun (WGS) entry which is preliminary data.</text>
</comment>
<dbReference type="EMBL" id="JAUJLE010000799">
    <property type="protein sequence ID" value="KAK0950635.1"/>
    <property type="molecule type" value="Genomic_DNA"/>
</dbReference>
<dbReference type="InterPro" id="IPR037461">
    <property type="entry name" value="CtCE2-like_dom"/>
</dbReference>
<sequence>MELIRVMLFAFISATSATILQNGQVRPNNYPDTTVATILPSDPSWVTYMPNAPELSYKGRWDHQYISWWSAPGLKFGFQAQNVAISFGNYTSEGVLLAYRIDGQDWMLTNVTANSTHLFVTPETAGYNLTHPSNATQTFEMRVTNWAYGVQIECVHASGPGARLVHVPNYARTMELIGDSLSAGQYATLEGISSYSWGLMYGLGNVEFSITAYPGICLHESRCYGNLHGQTYQWLKIPDTSGRALDIYGDGPDIPAWDFAAHPTADITVINIGTNDNNTANNITSAEFHDSYIQLINEIHARWPASQIVVISLWSGFSQVGNTWAQGGGFVDTIQDVVRSFNNGSLNERGGEGFVHYFNTTGILEHNDIGPLYHPTDVGHIKLASHLMQYIKLTFGWILEQSGPEVQHETLIGMISRATEVIGLQAKCFDIGTDTVTYLRDNEPFDIRFAYACRRSRSFLY</sequence>
<keyword evidence="2" id="KW-1185">Reference proteome</keyword>
<proteinExistence type="predicted"/>
<dbReference type="PANTHER" id="PTHR37834">
    <property type="entry name" value="GDSL-LIKE LIPASE/ACYLHYDROLASE DOMAIN PROTEIN (AFU_ORTHOLOGUE AFUA_2G00620)"/>
    <property type="match status" value="1"/>
</dbReference>
<gene>
    <name evidence="1" type="ORF">LTR91_025523</name>
</gene>
<dbReference type="InterPro" id="IPR052762">
    <property type="entry name" value="PCW_deacetylase/CE"/>
</dbReference>
<dbReference type="GO" id="GO:0052689">
    <property type="term" value="F:carboxylic ester hydrolase activity"/>
    <property type="evidence" value="ECO:0007669"/>
    <property type="project" value="InterPro"/>
</dbReference>
<dbReference type="Gene3D" id="3.40.50.1110">
    <property type="entry name" value="SGNH hydrolase"/>
    <property type="match status" value="1"/>
</dbReference>
<evidence type="ECO:0000313" key="2">
    <source>
        <dbReference type="Proteomes" id="UP001175353"/>
    </source>
</evidence>
<dbReference type="InterPro" id="IPR036514">
    <property type="entry name" value="SGNH_hydro_sf"/>
</dbReference>
<dbReference type="Proteomes" id="UP001175353">
    <property type="component" value="Unassembled WGS sequence"/>
</dbReference>
<dbReference type="PANTHER" id="PTHR37834:SF2">
    <property type="entry name" value="ESTERASE, SGNH HYDROLASE-TYPE"/>
    <property type="match status" value="1"/>
</dbReference>
<dbReference type="CDD" id="cd01831">
    <property type="entry name" value="Endoglucanase_E_like"/>
    <property type="match status" value="1"/>
</dbReference>
<dbReference type="AlphaFoldDB" id="A0AAN6GYM1"/>
<accession>A0AAN6GYM1</accession>
<evidence type="ECO:0008006" key="3">
    <source>
        <dbReference type="Google" id="ProtNLM"/>
    </source>
</evidence>
<reference evidence="1" key="1">
    <citation type="submission" date="2023-06" db="EMBL/GenBank/DDBJ databases">
        <title>Black Yeasts Isolated from many extreme environments.</title>
        <authorList>
            <person name="Coleine C."/>
            <person name="Stajich J.E."/>
            <person name="Selbmann L."/>
        </authorList>
    </citation>
    <scope>NUCLEOTIDE SEQUENCE</scope>
    <source>
        <strain evidence="1">CCFEE 5200</strain>
    </source>
</reference>
<organism evidence="1 2">
    <name type="scientific">Friedmanniomyces endolithicus</name>
    <dbReference type="NCBI Taxonomy" id="329885"/>
    <lineage>
        <taxon>Eukaryota</taxon>
        <taxon>Fungi</taxon>
        <taxon>Dikarya</taxon>
        <taxon>Ascomycota</taxon>
        <taxon>Pezizomycotina</taxon>
        <taxon>Dothideomycetes</taxon>
        <taxon>Dothideomycetidae</taxon>
        <taxon>Mycosphaerellales</taxon>
        <taxon>Teratosphaeriaceae</taxon>
        <taxon>Friedmanniomyces</taxon>
    </lineage>
</organism>